<dbReference type="InterPro" id="IPR004655">
    <property type="entry name" value="FabH"/>
</dbReference>
<keyword evidence="5 13" id="KW-0444">Lipid biosynthesis</keyword>
<evidence type="ECO:0000259" key="14">
    <source>
        <dbReference type="Pfam" id="PF08541"/>
    </source>
</evidence>
<dbReference type="Proteomes" id="UP000610456">
    <property type="component" value="Unassembled WGS sequence"/>
</dbReference>
<comment type="caution">
    <text evidence="16">The sequence shown here is derived from an EMBL/GenBank/DDBJ whole genome shotgun (WGS) entry which is preliminary data.</text>
</comment>
<dbReference type="GO" id="GO:0005737">
    <property type="term" value="C:cytoplasm"/>
    <property type="evidence" value="ECO:0007669"/>
    <property type="project" value="UniProtKB-SubCell"/>
</dbReference>
<reference evidence="16" key="2">
    <citation type="submission" date="2020-09" db="EMBL/GenBank/DDBJ databases">
        <authorList>
            <person name="Sun Q."/>
            <person name="Kim S."/>
        </authorList>
    </citation>
    <scope>NUCLEOTIDE SEQUENCE</scope>
    <source>
        <strain evidence="16">KCTC 12719</strain>
    </source>
</reference>
<comment type="pathway">
    <text evidence="1 13">Lipid metabolism; fatty acid biosynthesis.</text>
</comment>
<dbReference type="PANTHER" id="PTHR34069:SF2">
    <property type="entry name" value="BETA-KETOACYL-[ACYL-CARRIER-PROTEIN] SYNTHASE III"/>
    <property type="match status" value="1"/>
</dbReference>
<dbReference type="InterPro" id="IPR013747">
    <property type="entry name" value="ACP_syn_III_C"/>
</dbReference>
<dbReference type="SUPFAM" id="SSF53901">
    <property type="entry name" value="Thiolase-like"/>
    <property type="match status" value="1"/>
</dbReference>
<organism evidence="16 17">
    <name type="scientific">Salinimicrobium marinum</name>
    <dbReference type="NCBI Taxonomy" id="680283"/>
    <lineage>
        <taxon>Bacteria</taxon>
        <taxon>Pseudomonadati</taxon>
        <taxon>Bacteroidota</taxon>
        <taxon>Flavobacteriia</taxon>
        <taxon>Flavobacteriales</taxon>
        <taxon>Flavobacteriaceae</taxon>
        <taxon>Salinimicrobium</taxon>
    </lineage>
</organism>
<dbReference type="NCBIfam" id="NF006829">
    <property type="entry name" value="PRK09352.1"/>
    <property type="match status" value="1"/>
</dbReference>
<comment type="subunit">
    <text evidence="13">Homodimer.</text>
</comment>
<dbReference type="InterPro" id="IPR016039">
    <property type="entry name" value="Thiolase-like"/>
</dbReference>
<keyword evidence="8 13" id="KW-0443">Lipid metabolism</keyword>
<dbReference type="GO" id="GO:0044550">
    <property type="term" value="P:secondary metabolite biosynthetic process"/>
    <property type="evidence" value="ECO:0007669"/>
    <property type="project" value="TreeGrafter"/>
</dbReference>
<evidence type="ECO:0000313" key="16">
    <source>
        <dbReference type="EMBL" id="GHA46914.1"/>
    </source>
</evidence>
<keyword evidence="4 13" id="KW-0963">Cytoplasm</keyword>
<evidence type="ECO:0000256" key="11">
    <source>
        <dbReference type="ARBA" id="ARBA00023315"/>
    </source>
</evidence>
<protein>
    <recommendedName>
        <fullName evidence="3 13">Beta-ketoacyl-[acyl-carrier-protein] synthase III</fullName>
        <shortName evidence="13">Beta-ketoacyl-ACP synthase III</shortName>
        <shortName evidence="13">KAS III</shortName>
        <ecNumber evidence="3 13">2.3.1.180</ecNumber>
    </recommendedName>
    <alternativeName>
        <fullName evidence="13">3-oxoacyl-[acyl-carrier-protein] synthase 3</fullName>
    </alternativeName>
    <alternativeName>
        <fullName evidence="13">3-oxoacyl-[acyl-carrier-protein] synthase III</fullName>
    </alternativeName>
</protein>
<reference evidence="16" key="1">
    <citation type="journal article" date="2014" name="Int. J. Syst. Evol. Microbiol.">
        <title>Complete genome sequence of Corynebacterium casei LMG S-19264T (=DSM 44701T), isolated from a smear-ripened cheese.</title>
        <authorList>
            <consortium name="US DOE Joint Genome Institute (JGI-PGF)"/>
            <person name="Walter F."/>
            <person name="Albersmeier A."/>
            <person name="Kalinowski J."/>
            <person name="Ruckert C."/>
        </authorList>
    </citation>
    <scope>NUCLEOTIDE SEQUENCE</scope>
    <source>
        <strain evidence="16">KCTC 12719</strain>
    </source>
</reference>
<dbReference type="NCBIfam" id="TIGR00747">
    <property type="entry name" value="fabH"/>
    <property type="match status" value="1"/>
</dbReference>
<proteinExistence type="inferred from homology"/>
<evidence type="ECO:0000259" key="15">
    <source>
        <dbReference type="Pfam" id="PF08545"/>
    </source>
</evidence>
<dbReference type="InterPro" id="IPR013751">
    <property type="entry name" value="ACP_syn_III_N"/>
</dbReference>
<feature type="active site" evidence="13">
    <location>
        <position position="116"/>
    </location>
</feature>
<evidence type="ECO:0000256" key="13">
    <source>
        <dbReference type="HAMAP-Rule" id="MF_01815"/>
    </source>
</evidence>
<dbReference type="Gene3D" id="3.40.47.10">
    <property type="match status" value="1"/>
</dbReference>
<keyword evidence="17" id="KW-1185">Reference proteome</keyword>
<evidence type="ECO:0000256" key="8">
    <source>
        <dbReference type="ARBA" id="ARBA00023098"/>
    </source>
</evidence>
<keyword evidence="11 13" id="KW-0012">Acyltransferase</keyword>
<dbReference type="Pfam" id="PF08541">
    <property type="entry name" value="ACP_syn_III_C"/>
    <property type="match status" value="1"/>
</dbReference>
<dbReference type="CDD" id="cd00830">
    <property type="entry name" value="KAS_III"/>
    <property type="match status" value="1"/>
</dbReference>
<evidence type="ECO:0000256" key="5">
    <source>
        <dbReference type="ARBA" id="ARBA00022516"/>
    </source>
</evidence>
<dbReference type="Pfam" id="PF08545">
    <property type="entry name" value="ACP_syn_III"/>
    <property type="match status" value="1"/>
</dbReference>
<dbReference type="AlphaFoldDB" id="A0A918SIP9"/>
<dbReference type="HAMAP" id="MF_01815">
    <property type="entry name" value="FabH"/>
    <property type="match status" value="1"/>
</dbReference>
<evidence type="ECO:0000313" key="17">
    <source>
        <dbReference type="Proteomes" id="UP000610456"/>
    </source>
</evidence>
<comment type="catalytic activity">
    <reaction evidence="12">
        <text>malonyl-[ACP] + acetyl-CoA + H(+) = 3-oxobutanoyl-[ACP] + CO2 + CoA</text>
        <dbReference type="Rhea" id="RHEA:12080"/>
        <dbReference type="Rhea" id="RHEA-COMP:9623"/>
        <dbReference type="Rhea" id="RHEA-COMP:9625"/>
        <dbReference type="ChEBI" id="CHEBI:15378"/>
        <dbReference type="ChEBI" id="CHEBI:16526"/>
        <dbReference type="ChEBI" id="CHEBI:57287"/>
        <dbReference type="ChEBI" id="CHEBI:57288"/>
        <dbReference type="ChEBI" id="CHEBI:78449"/>
        <dbReference type="ChEBI" id="CHEBI:78450"/>
        <dbReference type="EC" id="2.3.1.180"/>
    </reaction>
    <physiologicalReaction direction="left-to-right" evidence="12">
        <dbReference type="Rhea" id="RHEA:12081"/>
    </physiologicalReaction>
</comment>
<comment type="similarity">
    <text evidence="2 13">Belongs to the thiolase-like superfamily. FabH family.</text>
</comment>
<sequence length="331" mass="35970">MSKITAAITAVGAYVPDFVLSNKVLETMVDTNDEWITSRTGIKERRLLKDPDKGTSYLAINAAKDLIAKSGLDPKEIDLVVVATATPDLPVASTAVYVATEIGATNAFAYDLQAACSGFLYGMSTAAAYIESGRYKKVLVIGADKMSSIIDYTDRTTCIIFGDGAGAALFEPNHEGFGLQDEMLRSDGQGREFLKIDAGGSILPASAQTVADRKHFVHQDGKTVFKFAVSNMADISAEIMERNSLTNEDVDWLVPHQANMRIIDATANRMKLDDSKVLKNIQRYGNTTSATLPLLLSDFEKQLKKGDNLIFASFGGGFTWGSIYLKWAYNS</sequence>
<feature type="domain" description="Beta-ketoacyl-[acyl-carrier-protein] synthase III N-terminal" evidence="15">
    <location>
        <begin position="110"/>
        <end position="188"/>
    </location>
</feature>
<keyword evidence="9 13" id="KW-0275">Fatty acid biosynthesis</keyword>
<dbReference type="RefSeq" id="WP_189605604.1">
    <property type="nucleotide sequence ID" value="NZ_BMXB01000016.1"/>
</dbReference>
<comment type="domain">
    <text evidence="13">The last Arg residue of the ACP-binding site is essential for the weak association between ACP/AcpP and FabH.</text>
</comment>
<gene>
    <name evidence="16" type="primary">fabH3</name>
    <name evidence="13" type="synonym">fabH</name>
    <name evidence="16" type="ORF">GCM10007103_29970</name>
</gene>
<evidence type="ECO:0000256" key="4">
    <source>
        <dbReference type="ARBA" id="ARBA00022490"/>
    </source>
</evidence>
<dbReference type="PANTHER" id="PTHR34069">
    <property type="entry name" value="3-OXOACYL-[ACYL-CARRIER-PROTEIN] SYNTHASE 3"/>
    <property type="match status" value="1"/>
</dbReference>
<evidence type="ECO:0000256" key="9">
    <source>
        <dbReference type="ARBA" id="ARBA00023160"/>
    </source>
</evidence>
<feature type="region of interest" description="ACP-binding" evidence="13">
    <location>
        <begin position="257"/>
        <end position="261"/>
    </location>
</feature>
<evidence type="ECO:0000256" key="12">
    <source>
        <dbReference type="ARBA" id="ARBA00051096"/>
    </source>
</evidence>
<evidence type="ECO:0000256" key="7">
    <source>
        <dbReference type="ARBA" id="ARBA00022832"/>
    </source>
</evidence>
<evidence type="ECO:0000256" key="2">
    <source>
        <dbReference type="ARBA" id="ARBA00008642"/>
    </source>
</evidence>
<dbReference type="FunFam" id="3.40.47.10:FF:000004">
    <property type="entry name" value="3-oxoacyl-[acyl-carrier-protein] synthase 3"/>
    <property type="match status" value="1"/>
</dbReference>
<evidence type="ECO:0000256" key="3">
    <source>
        <dbReference type="ARBA" id="ARBA00012333"/>
    </source>
</evidence>
<evidence type="ECO:0000256" key="6">
    <source>
        <dbReference type="ARBA" id="ARBA00022679"/>
    </source>
</evidence>
<evidence type="ECO:0000256" key="1">
    <source>
        <dbReference type="ARBA" id="ARBA00005194"/>
    </source>
</evidence>
<dbReference type="GO" id="GO:0006633">
    <property type="term" value="P:fatty acid biosynthetic process"/>
    <property type="evidence" value="ECO:0007669"/>
    <property type="project" value="UniProtKB-UniRule"/>
</dbReference>
<feature type="domain" description="Beta-ketoacyl-[acyl-carrier-protein] synthase III C-terminal" evidence="14">
    <location>
        <begin position="240"/>
        <end position="327"/>
    </location>
</feature>
<dbReference type="EMBL" id="BMXB01000016">
    <property type="protein sequence ID" value="GHA46914.1"/>
    <property type="molecule type" value="Genomic_DNA"/>
</dbReference>
<name>A0A918SIP9_9FLAO</name>
<comment type="subcellular location">
    <subcellularLocation>
        <location evidence="13">Cytoplasm</location>
    </subcellularLocation>
</comment>
<dbReference type="GO" id="GO:0033818">
    <property type="term" value="F:beta-ketoacyl-acyl-carrier-protein synthase III activity"/>
    <property type="evidence" value="ECO:0007669"/>
    <property type="project" value="UniProtKB-UniRule"/>
</dbReference>
<feature type="active site" evidence="13">
    <location>
        <position position="256"/>
    </location>
</feature>
<keyword evidence="7 13" id="KW-0276">Fatty acid metabolism</keyword>
<evidence type="ECO:0000256" key="10">
    <source>
        <dbReference type="ARBA" id="ARBA00023268"/>
    </source>
</evidence>
<accession>A0A918SIP9</accession>
<dbReference type="EC" id="2.3.1.180" evidence="3 13"/>
<comment type="function">
    <text evidence="13">Catalyzes the condensation reaction of fatty acid synthesis by the addition to an acyl acceptor of two carbons from malonyl-ACP. Catalyzes the first condensation reaction which initiates fatty acid synthesis and may therefore play a role in governing the total rate of fatty acid production. Possesses both acetoacetyl-ACP synthase and acetyl transacylase activities. Its substrate specificity determines the biosynthesis of branched-chain and/or straight-chain of fatty acids.</text>
</comment>
<keyword evidence="6 13" id="KW-0808">Transferase</keyword>
<feature type="active site" evidence="13">
    <location>
        <position position="286"/>
    </location>
</feature>
<keyword evidence="10 13" id="KW-0511">Multifunctional enzyme</keyword>
<dbReference type="GO" id="GO:0004315">
    <property type="term" value="F:3-oxoacyl-[acyl-carrier-protein] synthase activity"/>
    <property type="evidence" value="ECO:0007669"/>
    <property type="project" value="InterPro"/>
</dbReference>